<feature type="repeat" description="PPR" evidence="2">
    <location>
        <begin position="238"/>
        <end position="272"/>
    </location>
</feature>
<dbReference type="PANTHER" id="PTHR47932:SF44">
    <property type="entry name" value="MIOREX COMPLEX COMPONENT 1"/>
    <property type="match status" value="1"/>
</dbReference>
<feature type="compositionally biased region" description="Polar residues" evidence="3">
    <location>
        <begin position="858"/>
        <end position="867"/>
    </location>
</feature>
<feature type="repeat" description="PPR" evidence="2">
    <location>
        <begin position="310"/>
        <end position="344"/>
    </location>
</feature>
<organism evidence="4">
    <name type="scientific">Salvia splendens</name>
    <name type="common">Scarlet sage</name>
    <dbReference type="NCBI Taxonomy" id="180675"/>
    <lineage>
        <taxon>Eukaryota</taxon>
        <taxon>Viridiplantae</taxon>
        <taxon>Streptophyta</taxon>
        <taxon>Embryophyta</taxon>
        <taxon>Tracheophyta</taxon>
        <taxon>Spermatophyta</taxon>
        <taxon>Magnoliopsida</taxon>
        <taxon>eudicotyledons</taxon>
        <taxon>Gunneridae</taxon>
        <taxon>Pentapetalae</taxon>
        <taxon>asterids</taxon>
        <taxon>lamiids</taxon>
        <taxon>Lamiales</taxon>
        <taxon>Lamiaceae</taxon>
        <taxon>Nepetoideae</taxon>
        <taxon>Mentheae</taxon>
        <taxon>Salviinae</taxon>
        <taxon>Salvia</taxon>
        <taxon>Salvia subgen. Calosphace</taxon>
        <taxon>core Calosphace</taxon>
    </lineage>
</organism>
<name>A0A8X8ZVZ0_SALSN</name>
<evidence type="ECO:0000313" key="4">
    <source>
        <dbReference type="EMBL" id="KAG6418978.1"/>
    </source>
</evidence>
<feature type="repeat" description="PPR" evidence="2">
    <location>
        <begin position="273"/>
        <end position="307"/>
    </location>
</feature>
<feature type="repeat" description="PPR" evidence="2">
    <location>
        <begin position="345"/>
        <end position="379"/>
    </location>
</feature>
<dbReference type="Pfam" id="PF13041">
    <property type="entry name" value="PPR_2"/>
    <property type="match status" value="5"/>
</dbReference>
<feature type="compositionally biased region" description="Basic and acidic residues" evidence="3">
    <location>
        <begin position="836"/>
        <end position="851"/>
    </location>
</feature>
<dbReference type="SUPFAM" id="SSF48452">
    <property type="entry name" value="TPR-like"/>
    <property type="match status" value="2"/>
</dbReference>
<feature type="region of interest" description="Disordered" evidence="3">
    <location>
        <begin position="834"/>
        <end position="891"/>
    </location>
</feature>
<feature type="repeat" description="PPR" evidence="2">
    <location>
        <begin position="500"/>
        <end position="534"/>
    </location>
</feature>
<sequence>MATLYHHQPLFHHRKRPHPAPNTTTSTIHCSKLKNSDPYKEIKQAQVDYDAGTHRLHTSISGLRKSDLPKRNRLRVEGDHFQKDWSLSEVVDMVLKLHHWEDIESVLNRWAGRFAGKNFPLLIRIYQALILSFFYSGIYQHWLHARHNRVDQARGLFFEMQNWRCKPDVETYNSLIHAHGRAGQWRWGMNIMEDMLRAAIPPSRSTYNNLINACGSSGNWREALKLCKKMTDNGVGPDLVTHNIILSAYKTGSQYAKALSYFELMKSTHVRPDTTTLNIVIHCLAKLGNYEEAIKVFDGMRQKRSECSPDIVTYTSIMHMYSSCGQVENCHSVFNTMVAGGLKPNIVSYNALLGAYASLGLSEEASSVFSEMKQNGFLPDVVSFTSLLNAFGRSEQPWKAKEVFDLMRKNNCKPNLVTYNALIDAYGSNGFLAEAVDLLPCGHCCQHVKIDSVLKAAKLRGIKLNTIAYNSAIGSYMNVGEYEKALGLYRNMREKRVKPDSVTYNILISGCCKMSKYSEALEFLVEMRDMNIPLSKEGQLVEAESMFNMLKEDGLQPDVIAYTAMLHAYSVAEHWEEALAVFQEMELNNVQPDSVACAALMRAFNRGSQPGKALLLAELMREKVIPYIDAVLFEMVSACTILREWKTLTEVIEMMGTSLPSISVGTLNHLLHSFGKVGKIDTMMKLFLKIVSSRGEADSTTYAVLLKNLLAAGNWRKYIEVMQWMDGAGVPHSAQMYKDLLFIAQTSSGTMNAAAIRERLGKAANLSEKVNPGRENMDQHPDRKDEHIQTSYDIMHLAPNNRGDEDQHPDRKDEHNYKEHHGLQTSYDIMHLAPNHRGDEDQHPDRKDEHNYKKRHGVQTSYGITSNTDDCDGGDTDDDEGIKKRMPRMGS</sequence>
<evidence type="ECO:0000256" key="1">
    <source>
        <dbReference type="ARBA" id="ARBA00022737"/>
    </source>
</evidence>
<dbReference type="Pfam" id="PF13812">
    <property type="entry name" value="PPR_3"/>
    <property type="match status" value="1"/>
</dbReference>
<dbReference type="EMBL" id="PNBA02000007">
    <property type="protein sequence ID" value="KAG6418978.1"/>
    <property type="molecule type" value="Genomic_DNA"/>
</dbReference>
<dbReference type="InterPro" id="IPR011990">
    <property type="entry name" value="TPR-like_helical_dom_sf"/>
</dbReference>
<keyword evidence="5" id="KW-1185">Reference proteome</keyword>
<accession>A0A8X8ZVZ0</accession>
<feature type="compositionally biased region" description="Acidic residues" evidence="3">
    <location>
        <begin position="869"/>
        <end position="880"/>
    </location>
</feature>
<gene>
    <name evidence="4" type="ORF">SASPL_121186</name>
</gene>
<feature type="repeat" description="PPR" evidence="2">
    <location>
        <begin position="465"/>
        <end position="499"/>
    </location>
</feature>
<evidence type="ECO:0000256" key="3">
    <source>
        <dbReference type="SAM" id="MobiDB-lite"/>
    </source>
</evidence>
<proteinExistence type="predicted"/>
<keyword evidence="1" id="KW-0677">Repeat</keyword>
<dbReference type="Pfam" id="PF12854">
    <property type="entry name" value="PPR_1"/>
    <property type="match status" value="1"/>
</dbReference>
<dbReference type="AlphaFoldDB" id="A0A8X8ZVZ0"/>
<dbReference type="PANTHER" id="PTHR47932">
    <property type="entry name" value="ATPASE EXPRESSION PROTEIN 3"/>
    <property type="match status" value="1"/>
</dbReference>
<dbReference type="PROSITE" id="PS51375">
    <property type="entry name" value="PPR"/>
    <property type="match status" value="10"/>
</dbReference>
<evidence type="ECO:0000256" key="2">
    <source>
        <dbReference type="PROSITE-ProRule" id="PRU00708"/>
    </source>
</evidence>
<dbReference type="Gene3D" id="1.25.40.10">
    <property type="entry name" value="Tetratricopeptide repeat domain"/>
    <property type="match status" value="7"/>
</dbReference>
<evidence type="ECO:0008006" key="6">
    <source>
        <dbReference type="Google" id="ProtNLM"/>
    </source>
</evidence>
<reference evidence="4" key="2">
    <citation type="submission" date="2020-08" db="EMBL/GenBank/DDBJ databases">
        <title>Plant Genome Project.</title>
        <authorList>
            <person name="Zhang R.-G."/>
        </authorList>
    </citation>
    <scope>NUCLEOTIDE SEQUENCE</scope>
    <source>
        <strain evidence="4">Huo1</strain>
        <tissue evidence="4">Leaf</tissue>
    </source>
</reference>
<feature type="repeat" description="PPR" evidence="2">
    <location>
        <begin position="203"/>
        <end position="237"/>
    </location>
</feature>
<protein>
    <recommendedName>
        <fullName evidence="6">Pentatricopeptide repeat domain-containing protein 1</fullName>
    </recommendedName>
</protein>
<feature type="repeat" description="PPR" evidence="2">
    <location>
        <begin position="558"/>
        <end position="592"/>
    </location>
</feature>
<dbReference type="NCBIfam" id="TIGR00756">
    <property type="entry name" value="PPR"/>
    <property type="match status" value="10"/>
</dbReference>
<evidence type="ECO:0000313" key="5">
    <source>
        <dbReference type="Proteomes" id="UP000298416"/>
    </source>
</evidence>
<comment type="caution">
    <text evidence="4">The sequence shown here is derived from an EMBL/GenBank/DDBJ whole genome shotgun (WGS) entry which is preliminary data.</text>
</comment>
<dbReference type="Pfam" id="PF01535">
    <property type="entry name" value="PPR"/>
    <property type="match status" value="2"/>
</dbReference>
<dbReference type="InterPro" id="IPR002885">
    <property type="entry name" value="PPR_rpt"/>
</dbReference>
<reference evidence="4" key="1">
    <citation type="submission" date="2018-01" db="EMBL/GenBank/DDBJ databases">
        <authorList>
            <person name="Mao J.F."/>
        </authorList>
    </citation>
    <scope>NUCLEOTIDE SEQUENCE</scope>
    <source>
        <strain evidence="4">Huo1</strain>
        <tissue evidence="4">Leaf</tissue>
    </source>
</reference>
<feature type="repeat" description="PPR" evidence="2">
    <location>
        <begin position="380"/>
        <end position="414"/>
    </location>
</feature>
<feature type="repeat" description="PPR" evidence="2">
    <location>
        <begin position="168"/>
        <end position="202"/>
    </location>
</feature>
<dbReference type="Proteomes" id="UP000298416">
    <property type="component" value="Unassembled WGS sequence"/>
</dbReference>